<dbReference type="PANTHER" id="PTHR47708:SF2">
    <property type="entry name" value="SI:CH73-132F6.5"/>
    <property type="match status" value="1"/>
</dbReference>
<evidence type="ECO:0000313" key="2">
    <source>
        <dbReference type="EMBL" id="AII08108.1"/>
    </source>
</evidence>
<evidence type="ECO:0000313" key="3">
    <source>
        <dbReference type="Proteomes" id="UP000028488"/>
    </source>
</evidence>
<name>A0A076ESH3_RHOOP</name>
<sequence length="452" mass="49245">MKKIRIGSGSGFWGDNLDPAIEIAKHGDVQYLAYDFLGEPTIPSLQKMQRKDASRGYVPSIRAVVRGVLPICLEKGIKILTNAGAANPQACADTILTTAKELGITKLKVGIVTTNDVQAKVEELLDNGVQFTNLDNGDADLGRVRDKIVGSYVYSGAYGYVEALEAGCDIIISDRATDDAAILAPLVHEFGWKWDEWDNLAIGILAGHLIECGAACSGGISSLWREVPEPWNIGYPIAEVNENGELFITKVDGTGGVVNQVTLTEHLLYEVHDPGNYLMPEVITDFTNVEMDEVAKDRVKVWGAKGKPRPDTLKAGIAYMDGFIGEAESSVTWPDAVEKAERSIEIIKKRLQMVNLDAEEVRFDMIGVNSCHWSASPAPDPDINEVRIRVAAKCAERAEAAKVARECVMLMGTGPIGSTGQLNTPPPREVFALWPTLIPREEISQTVETREL</sequence>
<dbReference type="Pfam" id="PF07287">
    <property type="entry name" value="AtuA"/>
    <property type="match status" value="1"/>
</dbReference>
<proteinExistence type="predicted"/>
<gene>
    <name evidence="2" type="ORF">EP51_27175</name>
</gene>
<dbReference type="RefSeq" id="WP_128642307.1">
    <property type="nucleotide sequence ID" value="NZ_CP008947.1"/>
</dbReference>
<accession>A0A076ESH3</accession>
<reference evidence="2 3" key="1">
    <citation type="submission" date="2014-07" db="EMBL/GenBank/DDBJ databases">
        <title>Genome Sequence of Rhodococcus opacus Strain R7, a Biodegrader of Mono- and Polycyclic Aromatic Hydrocarbons.</title>
        <authorList>
            <person name="Di Gennaro P."/>
            <person name="Zampolli J."/>
            <person name="Presti I."/>
            <person name="Cappelletti M."/>
            <person name="D'Ursi P."/>
            <person name="Orro A."/>
            <person name="Mezzelani A."/>
            <person name="Milanesi L."/>
        </authorList>
    </citation>
    <scope>NUCLEOTIDE SEQUENCE [LARGE SCALE GENOMIC DNA]</scope>
    <source>
        <strain evidence="2 3">R7</strain>
    </source>
</reference>
<dbReference type="eggNOG" id="COG3185">
    <property type="taxonomic scope" value="Bacteria"/>
</dbReference>
<dbReference type="EMBL" id="CP008947">
    <property type="protein sequence ID" value="AII08108.1"/>
    <property type="molecule type" value="Genomic_DNA"/>
</dbReference>
<dbReference type="PANTHER" id="PTHR47708">
    <property type="match status" value="1"/>
</dbReference>
<dbReference type="InterPro" id="IPR010839">
    <property type="entry name" value="AtuA_N"/>
</dbReference>
<dbReference type="Proteomes" id="UP000028488">
    <property type="component" value="Chromosome"/>
</dbReference>
<protein>
    <recommendedName>
        <fullName evidence="1">Acyclic terpene utilisation N-terminal domain-containing protein</fullName>
    </recommendedName>
</protein>
<dbReference type="AlphaFoldDB" id="A0A076ESH3"/>
<organism evidence="2 3">
    <name type="scientific">Rhodococcus opacus</name>
    <name type="common">Nocardia opaca</name>
    <dbReference type="NCBI Taxonomy" id="37919"/>
    <lineage>
        <taxon>Bacteria</taxon>
        <taxon>Bacillati</taxon>
        <taxon>Actinomycetota</taxon>
        <taxon>Actinomycetes</taxon>
        <taxon>Mycobacteriales</taxon>
        <taxon>Nocardiaceae</taxon>
        <taxon>Rhodococcus</taxon>
    </lineage>
</organism>
<evidence type="ECO:0000259" key="1">
    <source>
        <dbReference type="Pfam" id="PF07287"/>
    </source>
</evidence>
<feature type="domain" description="Acyclic terpene utilisation N-terminal" evidence="1">
    <location>
        <begin position="4"/>
        <end position="448"/>
    </location>
</feature>